<keyword evidence="2" id="KW-0472">Membrane</keyword>
<reference evidence="4" key="1">
    <citation type="journal article" date="2019" name="Int. J. Syst. Evol. Microbiol.">
        <title>The Global Catalogue of Microorganisms (GCM) 10K type strain sequencing project: providing services to taxonomists for standard genome sequencing and annotation.</title>
        <authorList>
            <consortium name="The Broad Institute Genomics Platform"/>
            <consortium name="The Broad Institute Genome Sequencing Center for Infectious Disease"/>
            <person name="Wu L."/>
            <person name="Ma J."/>
        </authorList>
    </citation>
    <scope>NUCLEOTIDE SEQUENCE [LARGE SCALE GENOMIC DNA]</scope>
    <source>
        <strain evidence="4">CCUG 55074</strain>
    </source>
</reference>
<evidence type="ECO:0000256" key="2">
    <source>
        <dbReference type="SAM" id="Phobius"/>
    </source>
</evidence>
<keyword evidence="2" id="KW-0812">Transmembrane</keyword>
<evidence type="ECO:0000313" key="4">
    <source>
        <dbReference type="Proteomes" id="UP001597216"/>
    </source>
</evidence>
<dbReference type="EMBL" id="JBHTLQ010000009">
    <property type="protein sequence ID" value="MFD1190132.1"/>
    <property type="molecule type" value="Genomic_DNA"/>
</dbReference>
<dbReference type="Proteomes" id="UP001597216">
    <property type="component" value="Unassembled WGS sequence"/>
</dbReference>
<dbReference type="RefSeq" id="WP_377352961.1">
    <property type="nucleotide sequence ID" value="NZ_JBHTLQ010000009.1"/>
</dbReference>
<evidence type="ECO:0000313" key="3">
    <source>
        <dbReference type="EMBL" id="MFD1190132.1"/>
    </source>
</evidence>
<feature type="transmembrane region" description="Helical" evidence="2">
    <location>
        <begin position="217"/>
        <end position="239"/>
    </location>
</feature>
<evidence type="ECO:0000256" key="1">
    <source>
        <dbReference type="SAM" id="MobiDB-lite"/>
    </source>
</evidence>
<feature type="region of interest" description="Disordered" evidence="1">
    <location>
        <begin position="172"/>
        <end position="208"/>
    </location>
</feature>
<comment type="caution">
    <text evidence="3">The sequence shown here is derived from an EMBL/GenBank/DDBJ whole genome shotgun (WGS) entry which is preliminary data.</text>
</comment>
<accession>A0ABW3SZ91</accession>
<organism evidence="3 4">
    <name type="scientific">Phenylobacterium conjunctum</name>
    <dbReference type="NCBI Taxonomy" id="1298959"/>
    <lineage>
        <taxon>Bacteria</taxon>
        <taxon>Pseudomonadati</taxon>
        <taxon>Pseudomonadota</taxon>
        <taxon>Alphaproteobacteria</taxon>
        <taxon>Caulobacterales</taxon>
        <taxon>Caulobacteraceae</taxon>
        <taxon>Phenylobacterium</taxon>
    </lineage>
</organism>
<proteinExistence type="predicted"/>
<sequence>MSAAADKVIPFPLHRVSPVFPRNPLFFCERLQYRGYNQKVIEYCVVDVFAERVLEFSAGWFRSAEVSETWIPSNRALAGLALLHETVRGRVVIVDGVADEPPRRVLNACAHVIELGALYAYNGVQALRPQIEDEVASIRLAAFDGETTAFQTAARLREVWVLLDAELRGVRHDASPQSAPPPRPGPLQSPGPVSGPGPAAPPRSARGRRWRDCGDRLVTLSAWVLVALAALTAFVGVIFGHRDDILMELRHRVRF</sequence>
<keyword evidence="2" id="KW-1133">Transmembrane helix</keyword>
<feature type="compositionally biased region" description="Pro residues" evidence="1">
    <location>
        <begin position="178"/>
        <end position="201"/>
    </location>
</feature>
<name>A0ABW3SZ91_9CAUL</name>
<protein>
    <submittedName>
        <fullName evidence="3">Uncharacterized protein</fullName>
    </submittedName>
</protein>
<keyword evidence="4" id="KW-1185">Reference proteome</keyword>
<gene>
    <name evidence="3" type="ORF">ACFQ27_06020</name>
</gene>